<evidence type="ECO:0000313" key="1">
    <source>
        <dbReference type="EMBL" id="KNF07835.1"/>
    </source>
</evidence>
<protein>
    <recommendedName>
        <fullName evidence="3">Apea-like HEPN domain-containing protein</fullName>
    </recommendedName>
</protein>
<dbReference type="RefSeq" id="WP_050355753.1">
    <property type="nucleotide sequence ID" value="NZ_LGSS01000011.1"/>
</dbReference>
<dbReference type="Proteomes" id="UP000037267">
    <property type="component" value="Unassembled WGS sequence"/>
</dbReference>
<dbReference type="EMBL" id="LGSS01000011">
    <property type="protein sequence ID" value="KNF07835.1"/>
    <property type="molecule type" value="Genomic_DNA"/>
</dbReference>
<dbReference type="STRING" id="1503.CLPU_11c00030"/>
<accession>A0A0L0W941</accession>
<name>A0A0L0W941_GOTPU</name>
<dbReference type="OrthoDB" id="3034718at2"/>
<proteinExistence type="predicted"/>
<gene>
    <name evidence="1" type="ORF">CLPU_11c00030</name>
</gene>
<evidence type="ECO:0008006" key="3">
    <source>
        <dbReference type="Google" id="ProtNLM"/>
    </source>
</evidence>
<comment type="caution">
    <text evidence="1">The sequence shown here is derived from an EMBL/GenBank/DDBJ whole genome shotgun (WGS) entry which is preliminary data.</text>
</comment>
<reference evidence="2" key="1">
    <citation type="submission" date="2015-07" db="EMBL/GenBank/DDBJ databases">
        <title>Draft genome sequence of the purine-degrading Gottschalkia purinilyticum DSM 1384 (formerly Clostridium purinilyticum).</title>
        <authorList>
            <person name="Poehlein A."/>
            <person name="Schiel-Bengelsdorf B."/>
            <person name="Bengelsdorf F.R."/>
            <person name="Daniel R."/>
            <person name="Duerre P."/>
        </authorList>
    </citation>
    <scope>NUCLEOTIDE SEQUENCE [LARGE SCALE GENOMIC DNA]</scope>
    <source>
        <strain evidence="2">DSM 1384</strain>
    </source>
</reference>
<organism evidence="1 2">
    <name type="scientific">Gottschalkia purinilytica</name>
    <name type="common">Clostridium purinilyticum</name>
    <dbReference type="NCBI Taxonomy" id="1503"/>
    <lineage>
        <taxon>Bacteria</taxon>
        <taxon>Bacillati</taxon>
        <taxon>Bacillota</taxon>
        <taxon>Tissierellia</taxon>
        <taxon>Tissierellales</taxon>
        <taxon>Gottschalkiaceae</taxon>
        <taxon>Gottschalkia</taxon>
    </lineage>
</organism>
<evidence type="ECO:0000313" key="2">
    <source>
        <dbReference type="Proteomes" id="UP000037267"/>
    </source>
</evidence>
<dbReference type="AlphaFoldDB" id="A0A0L0W941"/>
<keyword evidence="2" id="KW-1185">Reference proteome</keyword>
<sequence>MSIKIELFLELPYIIKLKEDKDYIFSFNFDDFEIYNLKIIHNNYSGDEIYNEKNPENSSSHLQIEAVYKHCNYKNYDIEFKEYTLFNNKDDLDGIKVKEEYIVKLPKTEQIKVFNAVNIRLNQILNFLNEKSNMFWIKPIPINPISECIGNGIEFNFYSPECDLSSNFKETIRYNDHYMTDIKFKKVTEVNDEFFNSFNVTNEINKKYVIYLNKARIALFEADYEDFIIYCSISVEAFIRQYICELAPEDDIIYNRLSNLNYDYLDQYYNILLKYLKGKSLKELEPKSYTFLKRMYSLRNAIMHRGHIDNKTLAKSGLSHLEKINFEECKKILDHVEKSFILIKEL</sequence>